<dbReference type="EMBL" id="CVMT01000008">
    <property type="protein sequence ID" value="CRG90651.1"/>
    <property type="molecule type" value="Genomic_DNA"/>
</dbReference>
<gene>
    <name evidence="9" type="ORF">PISL3812_07695</name>
</gene>
<dbReference type="GO" id="GO:0005681">
    <property type="term" value="C:spliceosomal complex"/>
    <property type="evidence" value="ECO:0007669"/>
    <property type="project" value="TreeGrafter"/>
</dbReference>
<feature type="compositionally biased region" description="Basic and acidic residues" evidence="7">
    <location>
        <begin position="164"/>
        <end position="197"/>
    </location>
</feature>
<evidence type="ECO:0000256" key="4">
    <source>
        <dbReference type="ARBA" id="ARBA00023186"/>
    </source>
</evidence>
<evidence type="ECO:0000313" key="9">
    <source>
        <dbReference type="EMBL" id="CRG90651.1"/>
    </source>
</evidence>
<dbReference type="InterPro" id="IPR001623">
    <property type="entry name" value="DnaJ_domain"/>
</dbReference>
<dbReference type="InterPro" id="IPR035979">
    <property type="entry name" value="RBD_domain_sf"/>
</dbReference>
<feature type="compositionally biased region" description="Basic and acidic residues" evidence="7">
    <location>
        <begin position="403"/>
        <end position="420"/>
    </location>
</feature>
<feature type="compositionally biased region" description="Low complexity" evidence="7">
    <location>
        <begin position="360"/>
        <end position="372"/>
    </location>
</feature>
<evidence type="ECO:0000256" key="7">
    <source>
        <dbReference type="SAM" id="MobiDB-lite"/>
    </source>
</evidence>
<dbReference type="Pfam" id="PF00226">
    <property type="entry name" value="DnaJ"/>
    <property type="match status" value="1"/>
</dbReference>
<dbReference type="SMART" id="SM00271">
    <property type="entry name" value="DnaJ"/>
    <property type="match status" value="1"/>
</dbReference>
<evidence type="ECO:0000256" key="5">
    <source>
        <dbReference type="ARBA" id="ARBA00023242"/>
    </source>
</evidence>
<feature type="region of interest" description="Disordered" evidence="7">
    <location>
        <begin position="303"/>
        <end position="427"/>
    </location>
</feature>
<comment type="subcellular location">
    <subcellularLocation>
        <location evidence="2">Cytoplasm</location>
    </subcellularLocation>
    <subcellularLocation>
        <location evidence="1">Nucleus</location>
    </subcellularLocation>
</comment>
<dbReference type="InterPro" id="IPR012677">
    <property type="entry name" value="Nucleotide-bd_a/b_plait_sf"/>
</dbReference>
<dbReference type="PANTHER" id="PTHR44313">
    <property type="entry name" value="DNAJ HOMOLOG SUBFAMILY C MEMBER 17"/>
    <property type="match status" value="1"/>
</dbReference>
<name>A0A0U1M6G9_TALIS</name>
<dbReference type="SUPFAM" id="SSF54928">
    <property type="entry name" value="RNA-binding domain, RBD"/>
    <property type="match status" value="1"/>
</dbReference>
<feature type="region of interest" description="Disordered" evidence="7">
    <location>
        <begin position="164"/>
        <end position="202"/>
    </location>
</feature>
<feature type="compositionally biased region" description="Low complexity" evidence="7">
    <location>
        <begin position="314"/>
        <end position="336"/>
    </location>
</feature>
<evidence type="ECO:0000259" key="8">
    <source>
        <dbReference type="PROSITE" id="PS50076"/>
    </source>
</evidence>
<dbReference type="PROSITE" id="PS50076">
    <property type="entry name" value="DNAJ_2"/>
    <property type="match status" value="1"/>
</dbReference>
<dbReference type="OrthoDB" id="376357at2759"/>
<evidence type="ECO:0000256" key="3">
    <source>
        <dbReference type="ARBA" id="ARBA00022490"/>
    </source>
</evidence>
<dbReference type="CDD" id="cd06257">
    <property type="entry name" value="DnaJ"/>
    <property type="match status" value="1"/>
</dbReference>
<dbReference type="Gene3D" id="1.10.287.110">
    <property type="entry name" value="DnaJ domain"/>
    <property type="match status" value="1"/>
</dbReference>
<dbReference type="InterPro" id="IPR052094">
    <property type="entry name" value="Pre-mRNA-splicing_ERAD"/>
</dbReference>
<evidence type="ECO:0000256" key="1">
    <source>
        <dbReference type="ARBA" id="ARBA00004123"/>
    </source>
</evidence>
<dbReference type="InterPro" id="IPR036869">
    <property type="entry name" value="J_dom_sf"/>
</dbReference>
<keyword evidence="5" id="KW-0539">Nucleus</keyword>
<protein>
    <recommendedName>
        <fullName evidence="8">J domain-containing protein</fullName>
    </recommendedName>
</protein>
<accession>A0A0U1M6G9</accession>
<dbReference type="OMA" id="HFLQIAY"/>
<dbReference type="GO" id="GO:0003676">
    <property type="term" value="F:nucleic acid binding"/>
    <property type="evidence" value="ECO:0007669"/>
    <property type="project" value="InterPro"/>
</dbReference>
<reference evidence="9 10" key="1">
    <citation type="submission" date="2015-04" db="EMBL/GenBank/DDBJ databases">
        <authorList>
            <person name="Syromyatnikov M.Y."/>
            <person name="Popov V.N."/>
        </authorList>
    </citation>
    <scope>NUCLEOTIDE SEQUENCE [LARGE SCALE GENOMIC DNA]</scope>
    <source>
        <strain evidence="9">WF-38-12</strain>
    </source>
</reference>
<feature type="domain" description="J" evidence="8">
    <location>
        <begin position="16"/>
        <end position="82"/>
    </location>
</feature>
<dbReference type="GO" id="GO:0005737">
    <property type="term" value="C:cytoplasm"/>
    <property type="evidence" value="ECO:0007669"/>
    <property type="project" value="UniProtKB-SubCell"/>
</dbReference>
<dbReference type="GO" id="GO:0000390">
    <property type="term" value="P:spliceosomal complex disassembly"/>
    <property type="evidence" value="ECO:0007669"/>
    <property type="project" value="TreeGrafter"/>
</dbReference>
<dbReference type="InterPro" id="IPR018253">
    <property type="entry name" value="DnaJ_domain_CS"/>
</dbReference>
<proteinExistence type="predicted"/>
<dbReference type="SUPFAM" id="SSF46565">
    <property type="entry name" value="Chaperone J-domain"/>
    <property type="match status" value="1"/>
</dbReference>
<sequence>MAPTDDLKAHATSSQDFYALLDISPAAAESEIRRAYRRAALKYHPDKISNPTPADIDKFHLLQIANDVLSDPAVRQLYDNAREARERKKRETELMDAAKRKMKEDLEARERAGDVQQRGVKRAWMATTTTTMADNDAEEKLEREIQRIAEDTRRRRREAEEKLMREAEEEERMVAREEQRQAEEQDRASQYVDRSKEGGGTNVPELERAVKVRWVREGLGAELDKDRLMSLFVAFGRVENAFMLKDKRQRVGDKREKKTVATGVVVFTSIVSAHAAVLDSEKKQKTGEGYWAIVESVHWASGNDPSIRSDHQPAPTSASDTAPAAATTTATTDTATKPSIPKPQPSFNFAGLKDRSTPLKSSGKPSFGSFSPANVKREEASGDKPALTTASLQEVTLMRLKNAQREKERKALEEKLRREDETADAAV</sequence>
<evidence type="ECO:0000313" key="10">
    <source>
        <dbReference type="Proteomes" id="UP000054383"/>
    </source>
</evidence>
<evidence type="ECO:0000256" key="2">
    <source>
        <dbReference type="ARBA" id="ARBA00004496"/>
    </source>
</evidence>
<dbReference type="PRINTS" id="PR00625">
    <property type="entry name" value="JDOMAIN"/>
</dbReference>
<dbReference type="PANTHER" id="PTHR44313:SF1">
    <property type="entry name" value="DNAJ HOMOLOG SUBFAMILY C MEMBER 17"/>
    <property type="match status" value="1"/>
</dbReference>
<keyword evidence="6" id="KW-0175">Coiled coil</keyword>
<dbReference type="STRING" id="28573.A0A0U1M6G9"/>
<evidence type="ECO:0000256" key="6">
    <source>
        <dbReference type="SAM" id="Coils"/>
    </source>
</evidence>
<keyword evidence="10" id="KW-1185">Reference proteome</keyword>
<dbReference type="Proteomes" id="UP000054383">
    <property type="component" value="Unassembled WGS sequence"/>
</dbReference>
<keyword evidence="3" id="KW-0963">Cytoplasm</keyword>
<feature type="coiled-coil region" evidence="6">
    <location>
        <begin position="74"/>
        <end position="101"/>
    </location>
</feature>
<organism evidence="9 10">
    <name type="scientific">Talaromyces islandicus</name>
    <name type="common">Penicillium islandicum</name>
    <dbReference type="NCBI Taxonomy" id="28573"/>
    <lineage>
        <taxon>Eukaryota</taxon>
        <taxon>Fungi</taxon>
        <taxon>Dikarya</taxon>
        <taxon>Ascomycota</taxon>
        <taxon>Pezizomycotina</taxon>
        <taxon>Eurotiomycetes</taxon>
        <taxon>Eurotiomycetidae</taxon>
        <taxon>Eurotiales</taxon>
        <taxon>Trichocomaceae</taxon>
        <taxon>Talaromyces</taxon>
        <taxon>Talaromyces sect. Islandici</taxon>
    </lineage>
</organism>
<keyword evidence="4" id="KW-0143">Chaperone</keyword>
<dbReference type="Gene3D" id="3.30.70.330">
    <property type="match status" value="1"/>
</dbReference>
<dbReference type="PROSITE" id="PS00636">
    <property type="entry name" value="DNAJ_1"/>
    <property type="match status" value="1"/>
</dbReference>
<dbReference type="AlphaFoldDB" id="A0A0U1M6G9"/>